<keyword evidence="5" id="KW-0131">Cell cycle</keyword>
<evidence type="ECO:0000313" key="7">
    <source>
        <dbReference type="EMBL" id="OCB90086.1"/>
    </source>
</evidence>
<evidence type="ECO:0000256" key="6">
    <source>
        <dbReference type="ARBA" id="ARBA00038447"/>
    </source>
</evidence>
<keyword evidence="3" id="KW-0238">DNA-binding</keyword>
<dbReference type="PANTHER" id="PTHR28605:SF1">
    <property type="entry name" value="CHROMOSOME TRANSMISSION FIDELITY FACTOR 8"/>
    <property type="match status" value="1"/>
</dbReference>
<reference evidence="7" key="1">
    <citation type="submission" date="2016-06" db="EMBL/GenBank/DDBJ databases">
        <title>Draft Genome sequence of the fungus Inonotus baumii.</title>
        <authorList>
            <person name="Zhu H."/>
            <person name="Lin W."/>
        </authorList>
    </citation>
    <scope>NUCLEOTIDE SEQUENCE</scope>
    <source>
        <strain evidence="7">821</strain>
    </source>
</reference>
<dbReference type="GO" id="GO:0007064">
    <property type="term" value="P:mitotic sister chromatid cohesion"/>
    <property type="evidence" value="ECO:0007669"/>
    <property type="project" value="InterPro"/>
</dbReference>
<evidence type="ECO:0000256" key="3">
    <source>
        <dbReference type="ARBA" id="ARBA00023125"/>
    </source>
</evidence>
<dbReference type="Proteomes" id="UP000757232">
    <property type="component" value="Unassembled WGS sequence"/>
</dbReference>
<keyword evidence="2" id="KW-0235">DNA replication</keyword>
<dbReference type="Pfam" id="PF09696">
    <property type="entry name" value="Ctf8"/>
    <property type="match status" value="1"/>
</dbReference>
<gene>
    <name evidence="7" type="ORF">A7U60_g2751</name>
</gene>
<name>A0A9Q5I1R1_SANBA</name>
<evidence type="ECO:0000313" key="8">
    <source>
        <dbReference type="Proteomes" id="UP000757232"/>
    </source>
</evidence>
<keyword evidence="4" id="KW-0539">Nucleus</keyword>
<comment type="similarity">
    <text evidence="6">Belongs to the CTF8 family.</text>
</comment>
<evidence type="ECO:0000256" key="2">
    <source>
        <dbReference type="ARBA" id="ARBA00022705"/>
    </source>
</evidence>
<dbReference type="GO" id="GO:0006260">
    <property type="term" value="P:DNA replication"/>
    <property type="evidence" value="ECO:0007669"/>
    <property type="project" value="UniProtKB-KW"/>
</dbReference>
<organism evidence="7 8">
    <name type="scientific">Sanghuangporus baumii</name>
    <name type="common">Phellinus baumii</name>
    <dbReference type="NCBI Taxonomy" id="108892"/>
    <lineage>
        <taxon>Eukaryota</taxon>
        <taxon>Fungi</taxon>
        <taxon>Dikarya</taxon>
        <taxon>Basidiomycota</taxon>
        <taxon>Agaricomycotina</taxon>
        <taxon>Agaricomycetes</taxon>
        <taxon>Hymenochaetales</taxon>
        <taxon>Hymenochaetaceae</taxon>
        <taxon>Sanghuangporus</taxon>
    </lineage>
</organism>
<dbReference type="GO" id="GO:0003677">
    <property type="term" value="F:DNA binding"/>
    <property type="evidence" value="ECO:0007669"/>
    <property type="project" value="UniProtKB-KW"/>
</dbReference>
<proteinExistence type="inferred from homology"/>
<evidence type="ECO:0000256" key="5">
    <source>
        <dbReference type="ARBA" id="ARBA00023306"/>
    </source>
</evidence>
<evidence type="ECO:0000256" key="4">
    <source>
        <dbReference type="ARBA" id="ARBA00023242"/>
    </source>
</evidence>
<dbReference type="GO" id="GO:0031390">
    <property type="term" value="C:Ctf18 RFC-like complex"/>
    <property type="evidence" value="ECO:0007669"/>
    <property type="project" value="InterPro"/>
</dbReference>
<dbReference type="OrthoDB" id="121932at2759"/>
<evidence type="ECO:0000256" key="1">
    <source>
        <dbReference type="ARBA" id="ARBA00004123"/>
    </source>
</evidence>
<accession>A0A9Q5I1R1</accession>
<dbReference type="EMBL" id="LNZH02000142">
    <property type="protein sequence ID" value="OCB90086.1"/>
    <property type="molecule type" value="Genomic_DNA"/>
</dbReference>
<keyword evidence="8" id="KW-1185">Reference proteome</keyword>
<dbReference type="InterPro" id="IPR018607">
    <property type="entry name" value="Ctf8"/>
</dbReference>
<comment type="subcellular location">
    <subcellularLocation>
        <location evidence="1">Nucleus</location>
    </subcellularLocation>
</comment>
<dbReference type="PANTHER" id="PTHR28605">
    <property type="entry name" value="CTF8, CHROMOSOME TRANSMISSION FIDELITY FACTOR 8 HOMOLOG (S. CEREVISIAE)"/>
    <property type="match status" value="1"/>
</dbReference>
<dbReference type="AlphaFoldDB" id="A0A9Q5I1R1"/>
<sequence length="145" mass="15794">MIITINTPERSVKPLTKFSPQLAKLGSDELILIELQGSFHVEGDPSGQLAAQLSLDNETKPTMLIGHNLLEGKIVNLSKPLAVLRKKALHDDPMQVDGESSQEDTGRACEYDMVAVVKRKVLFSKRPMPVVNTVSVATNGSTKTE</sequence>
<comment type="caution">
    <text evidence="7">The sequence shown here is derived from an EMBL/GenBank/DDBJ whole genome shotgun (WGS) entry which is preliminary data.</text>
</comment>
<protein>
    <submittedName>
        <fullName evidence="7">Uncharacterized protein</fullName>
    </submittedName>
</protein>